<evidence type="ECO:0000313" key="2">
    <source>
        <dbReference type="EMBL" id="ODN41220.1"/>
    </source>
</evidence>
<evidence type="ECO:0000256" key="1">
    <source>
        <dbReference type="SAM" id="Phobius"/>
    </source>
</evidence>
<proteinExistence type="predicted"/>
<evidence type="ECO:0000313" key="4">
    <source>
        <dbReference type="Proteomes" id="UP000094329"/>
    </source>
</evidence>
<feature type="transmembrane region" description="Helical" evidence="1">
    <location>
        <begin position="41"/>
        <end position="64"/>
    </location>
</feature>
<accession>A0ABX2ZYE4</accession>
<keyword evidence="1" id="KW-0472">Membrane</keyword>
<organism evidence="2 4">
    <name type="scientific">Piscirickettsia litoralis</name>
    <dbReference type="NCBI Taxonomy" id="1891921"/>
    <lineage>
        <taxon>Bacteria</taxon>
        <taxon>Pseudomonadati</taxon>
        <taxon>Pseudomonadota</taxon>
        <taxon>Gammaproteobacteria</taxon>
        <taxon>Thiotrichales</taxon>
        <taxon>Piscirickettsiaceae</taxon>
        <taxon>Piscirickettsia</taxon>
    </lineage>
</organism>
<dbReference type="RefSeq" id="WP_069314077.1">
    <property type="nucleotide sequence ID" value="NZ_MDTU01000005.1"/>
</dbReference>
<dbReference type="Pfam" id="PF16083">
    <property type="entry name" value="Phage_holin_3_3"/>
    <property type="match status" value="1"/>
</dbReference>
<keyword evidence="4" id="KW-1185">Reference proteome</keyword>
<feature type="transmembrane region" description="Helical" evidence="1">
    <location>
        <begin position="6"/>
        <end position="29"/>
    </location>
</feature>
<protein>
    <recommendedName>
        <fullName evidence="5">Holin</fullName>
    </recommendedName>
</protein>
<sequence length="98" mass="10932">MIDNDHILKWFGLLVLCWFGAIAHYIKYLSETKEKFAAIDFIARLLCSAFAGVITHYFCAAINLNDAMTAGLIGLSGYMGAESMQLISNIVKSYFARK</sequence>
<reference evidence="2 4" key="1">
    <citation type="submission" date="2016-08" db="EMBL/GenBank/DDBJ databases">
        <title>Draft genome sequence of Candidatus Piscirickettsia litoralis, from seawater.</title>
        <authorList>
            <person name="Wan X."/>
            <person name="Lee A.J."/>
            <person name="Hou S."/>
            <person name="Donachie S.P."/>
        </authorList>
    </citation>
    <scope>NUCLEOTIDE SEQUENCE [LARGE SCALE GENOMIC DNA]</scope>
    <source>
        <strain evidence="2 4">Y2</strain>
    </source>
</reference>
<gene>
    <name evidence="3" type="ORF">BGC07_16095</name>
    <name evidence="2" type="ORF">BGC07_17555</name>
</gene>
<dbReference type="EMBL" id="MDTU01000005">
    <property type="protein sequence ID" value="ODN41220.1"/>
    <property type="molecule type" value="Genomic_DNA"/>
</dbReference>
<keyword evidence="1" id="KW-1133">Transmembrane helix</keyword>
<dbReference type="InterPro" id="IPR032126">
    <property type="entry name" value="LydA_holin"/>
</dbReference>
<evidence type="ECO:0008006" key="5">
    <source>
        <dbReference type="Google" id="ProtNLM"/>
    </source>
</evidence>
<dbReference type="Proteomes" id="UP000094329">
    <property type="component" value="Unassembled WGS sequence"/>
</dbReference>
<evidence type="ECO:0000313" key="3">
    <source>
        <dbReference type="EMBL" id="ODN41613.1"/>
    </source>
</evidence>
<dbReference type="EMBL" id="MDTU01000002">
    <property type="protein sequence ID" value="ODN41613.1"/>
    <property type="molecule type" value="Genomic_DNA"/>
</dbReference>
<keyword evidence="1" id="KW-0812">Transmembrane</keyword>
<comment type="caution">
    <text evidence="2">The sequence shown here is derived from an EMBL/GenBank/DDBJ whole genome shotgun (WGS) entry which is preliminary data.</text>
</comment>
<name>A0ABX2ZYE4_9GAMM</name>